<protein>
    <recommendedName>
        <fullName evidence="1">Reverse transcriptase domain-containing protein</fullName>
    </recommendedName>
</protein>
<keyword evidence="3" id="KW-1185">Reference proteome</keyword>
<gene>
    <name evidence="2" type="ORF">NP493_3942g00004</name>
</gene>
<name>A0AAD9J3K3_RIDPI</name>
<reference evidence="2" key="1">
    <citation type="journal article" date="2023" name="Mol. Biol. Evol.">
        <title>Third-Generation Sequencing Reveals the Adaptive Role of the Epigenome in Three Deep-Sea Polychaetes.</title>
        <authorList>
            <person name="Perez M."/>
            <person name="Aroh O."/>
            <person name="Sun Y."/>
            <person name="Lan Y."/>
            <person name="Juniper S.K."/>
            <person name="Young C.R."/>
            <person name="Angers B."/>
            <person name="Qian P.Y."/>
        </authorList>
    </citation>
    <scope>NUCLEOTIDE SEQUENCE</scope>
    <source>
        <strain evidence="2">R07B-5</strain>
    </source>
</reference>
<dbReference type="AlphaFoldDB" id="A0AAD9J3K3"/>
<dbReference type="PANTHER" id="PTHR33395:SF22">
    <property type="entry name" value="REVERSE TRANSCRIPTASE DOMAIN-CONTAINING PROTEIN"/>
    <property type="match status" value="1"/>
</dbReference>
<organism evidence="2 3">
    <name type="scientific">Ridgeia piscesae</name>
    <name type="common">Tubeworm</name>
    <dbReference type="NCBI Taxonomy" id="27915"/>
    <lineage>
        <taxon>Eukaryota</taxon>
        <taxon>Metazoa</taxon>
        <taxon>Spiralia</taxon>
        <taxon>Lophotrochozoa</taxon>
        <taxon>Annelida</taxon>
        <taxon>Polychaeta</taxon>
        <taxon>Sedentaria</taxon>
        <taxon>Canalipalpata</taxon>
        <taxon>Sabellida</taxon>
        <taxon>Siboglinidae</taxon>
        <taxon>Ridgeia</taxon>
    </lineage>
</organism>
<dbReference type="InterPro" id="IPR000477">
    <property type="entry name" value="RT_dom"/>
</dbReference>
<dbReference type="Proteomes" id="UP001209878">
    <property type="component" value="Unassembled WGS sequence"/>
</dbReference>
<dbReference type="EMBL" id="JAODUO010003926">
    <property type="protein sequence ID" value="KAK2145453.1"/>
    <property type="molecule type" value="Genomic_DNA"/>
</dbReference>
<dbReference type="PANTHER" id="PTHR33395">
    <property type="entry name" value="TRANSCRIPTASE, PUTATIVE-RELATED-RELATED"/>
    <property type="match status" value="1"/>
</dbReference>
<evidence type="ECO:0000313" key="3">
    <source>
        <dbReference type="Proteomes" id="UP001209878"/>
    </source>
</evidence>
<evidence type="ECO:0000259" key="1">
    <source>
        <dbReference type="Pfam" id="PF00078"/>
    </source>
</evidence>
<feature type="domain" description="Reverse transcriptase" evidence="1">
    <location>
        <begin position="68"/>
        <end position="119"/>
    </location>
</feature>
<sequence length="133" mass="15098">MVAMKIRDMKDNKSPGVDGIPPKLLLEIVEQISIPLATVFNLSLEEGIVPLEWKEANIIPLFKKGSRNKSKNYRPVSLTSVICKLLERLIKDHLVDFLVKNKLINPSQHGFLKARSCLTNMLCFFGRCHKVAR</sequence>
<comment type="caution">
    <text evidence="2">The sequence shown here is derived from an EMBL/GenBank/DDBJ whole genome shotgun (WGS) entry which is preliminary data.</text>
</comment>
<proteinExistence type="predicted"/>
<dbReference type="Pfam" id="PF00078">
    <property type="entry name" value="RVT_1"/>
    <property type="match status" value="1"/>
</dbReference>
<evidence type="ECO:0000313" key="2">
    <source>
        <dbReference type="EMBL" id="KAK2145453.1"/>
    </source>
</evidence>
<accession>A0AAD9J3K3</accession>